<dbReference type="EMBL" id="FPCG01000002">
    <property type="protein sequence ID" value="SFV21122.1"/>
    <property type="molecule type" value="Genomic_DNA"/>
</dbReference>
<organism evidence="3 4">
    <name type="scientific">Micrococcus terreus</name>
    <dbReference type="NCBI Taxonomy" id="574650"/>
    <lineage>
        <taxon>Bacteria</taxon>
        <taxon>Bacillati</taxon>
        <taxon>Actinomycetota</taxon>
        <taxon>Actinomycetes</taxon>
        <taxon>Micrococcales</taxon>
        <taxon>Micrococcaceae</taxon>
        <taxon>Micrococcus</taxon>
    </lineage>
</organism>
<dbReference type="STRING" id="574650.SAMN04487966_102193"/>
<dbReference type="Pfam" id="PF04230">
    <property type="entry name" value="PS_pyruv_trans"/>
    <property type="match status" value="1"/>
</dbReference>
<evidence type="ECO:0000256" key="1">
    <source>
        <dbReference type="SAM" id="MobiDB-lite"/>
    </source>
</evidence>
<evidence type="ECO:0000313" key="4">
    <source>
        <dbReference type="Proteomes" id="UP000198881"/>
    </source>
</evidence>
<accession>A0A1I7MGQ8</accession>
<dbReference type="GO" id="GO:0016740">
    <property type="term" value="F:transferase activity"/>
    <property type="evidence" value="ECO:0007669"/>
    <property type="project" value="UniProtKB-KW"/>
</dbReference>
<dbReference type="AlphaFoldDB" id="A0A1I7MGQ8"/>
<dbReference type="RefSeq" id="WP_091694519.1">
    <property type="nucleotide sequence ID" value="NZ_FPCG01000002.1"/>
</dbReference>
<name>A0A1I7MGQ8_9MICC</name>
<reference evidence="3 4" key="1">
    <citation type="submission" date="2016-10" db="EMBL/GenBank/DDBJ databases">
        <authorList>
            <person name="de Groot N.N."/>
        </authorList>
    </citation>
    <scope>NUCLEOTIDE SEQUENCE [LARGE SCALE GENOMIC DNA]</scope>
    <source>
        <strain evidence="3 4">CGMCC 1.7054</strain>
    </source>
</reference>
<keyword evidence="3" id="KW-0808">Transferase</keyword>
<evidence type="ECO:0000259" key="2">
    <source>
        <dbReference type="Pfam" id="PF04230"/>
    </source>
</evidence>
<keyword evidence="4" id="KW-1185">Reference proteome</keyword>
<dbReference type="SUPFAM" id="SSF53756">
    <property type="entry name" value="UDP-Glycosyltransferase/glycogen phosphorylase"/>
    <property type="match status" value="1"/>
</dbReference>
<sequence>MPHSTHAGHSRLDDRERSDSDRFWRILVLTRPGPEELPESAVPALRDLGHHVVDLDLDGHRLLGPDGTTVALDRLVPLVERVLPQVIIDAGGAGFLRPADADVFRARGYVVLGLEVSSSGGVKTTLGGQTRAQVLHHEVGQGAAADQGWLQLWTEALGSLHRLQGEDVLEPILPRAKKVIVSGYYGSGNLGDELILTSIVQALHRADASVQVTVAAENRWAAERAHGLQAFTRHDHEAAAHQVRTAAAVVLGGGGLWHDYSFERSGELLSFFTGAKMSVAGYGILPMMARILGRPFHVIGMGAGPLTSQAARGSVRLLAVQASSITVRDSESAELLTSLPLAAARITTAPDVVYALDLSSPEPLEDPTEDSATLQTLAGLRATHTVVGLNLRAWDRDELDTVVEAVVDALAQLAELTPLAVVSVPFQQGPERDQQVIRTVVDRLPERVRRVELPHRPSLSELMGVYRHLDVLVSMRLHAALLAHRLGVPVVGLDYDPKVRRHFEEVDRSEFCLPLLTTGDEVLDRIHAAQRHGLPESTRAIIQGLESRARQSLDRSAEQVAAAERPDTSHLSALRATADRAAGAARPADLTAAFSGMRFTATGVQSSAELGRDRHRATAAELRICLNTDRPRPGDSVSWTGRLTVPGAGPHAVELELENEWTNSRATSVVIAELEACGIRWSQDLSLSADPVRIRLPLHAGTAEHVSFRLRAERTGFHSAGWPAATTSILRLVDATPVSTTGTRPMASAGQLQAVPAQTVDGGDSSAVR</sequence>
<evidence type="ECO:0000313" key="3">
    <source>
        <dbReference type="EMBL" id="SFV21122.1"/>
    </source>
</evidence>
<dbReference type="Proteomes" id="UP000198881">
    <property type="component" value="Unassembled WGS sequence"/>
</dbReference>
<protein>
    <submittedName>
        <fullName evidence="3">Polysaccharide pyruvyl transferase CsaB</fullName>
    </submittedName>
</protein>
<feature type="region of interest" description="Disordered" evidence="1">
    <location>
        <begin position="741"/>
        <end position="769"/>
    </location>
</feature>
<dbReference type="PANTHER" id="PTHR36836:SF1">
    <property type="entry name" value="COLANIC ACID BIOSYNTHESIS PROTEIN WCAK"/>
    <property type="match status" value="1"/>
</dbReference>
<dbReference type="PANTHER" id="PTHR36836">
    <property type="entry name" value="COLANIC ACID BIOSYNTHESIS PROTEIN WCAK"/>
    <property type="match status" value="1"/>
</dbReference>
<dbReference type="OrthoDB" id="7019976at2"/>
<proteinExistence type="predicted"/>
<dbReference type="InterPro" id="IPR007345">
    <property type="entry name" value="Polysacch_pyruvyl_Trfase"/>
</dbReference>
<gene>
    <name evidence="3" type="ORF">SAMN04487966_102193</name>
</gene>
<feature type="domain" description="Polysaccharide pyruvyl transferase" evidence="2">
    <location>
        <begin position="189"/>
        <end position="497"/>
    </location>
</feature>